<keyword evidence="3" id="KW-1185">Reference proteome</keyword>
<dbReference type="Gene3D" id="2.40.50.180">
    <property type="entry name" value="CheA-289, Domain 4"/>
    <property type="match status" value="1"/>
</dbReference>
<dbReference type="InterPro" id="IPR036061">
    <property type="entry name" value="CheW-like_dom_sf"/>
</dbReference>
<dbReference type="Proteomes" id="UP001267426">
    <property type="component" value="Unassembled WGS sequence"/>
</dbReference>
<evidence type="ECO:0000259" key="1">
    <source>
        <dbReference type="PROSITE" id="PS50851"/>
    </source>
</evidence>
<dbReference type="Gene3D" id="2.30.30.40">
    <property type="entry name" value="SH3 Domains"/>
    <property type="match status" value="1"/>
</dbReference>
<dbReference type="EMBL" id="JAVRHT010000010">
    <property type="protein sequence ID" value="MDT0631250.1"/>
    <property type="molecule type" value="Genomic_DNA"/>
</dbReference>
<evidence type="ECO:0000313" key="2">
    <source>
        <dbReference type="EMBL" id="MDT0631250.1"/>
    </source>
</evidence>
<accession>A0ABU3BPR5</accession>
<dbReference type="PROSITE" id="PS50851">
    <property type="entry name" value="CHEW"/>
    <property type="match status" value="1"/>
</dbReference>
<dbReference type="Pfam" id="PF01584">
    <property type="entry name" value="CheW"/>
    <property type="match status" value="1"/>
</dbReference>
<dbReference type="RefSeq" id="WP_311662593.1">
    <property type="nucleotide sequence ID" value="NZ_JAVRHT010000010.1"/>
</dbReference>
<name>A0ABU3BPR5_9BACT</name>
<organism evidence="2 3">
    <name type="scientific">Rubrivirga litoralis</name>
    <dbReference type="NCBI Taxonomy" id="3075598"/>
    <lineage>
        <taxon>Bacteria</taxon>
        <taxon>Pseudomonadati</taxon>
        <taxon>Rhodothermota</taxon>
        <taxon>Rhodothermia</taxon>
        <taxon>Rhodothermales</taxon>
        <taxon>Rubricoccaceae</taxon>
        <taxon>Rubrivirga</taxon>
    </lineage>
</organism>
<gene>
    <name evidence="2" type="ORF">RM540_05755</name>
</gene>
<dbReference type="PANTHER" id="PTHR22617">
    <property type="entry name" value="CHEMOTAXIS SENSOR HISTIDINE KINASE-RELATED"/>
    <property type="match status" value="1"/>
</dbReference>
<dbReference type="InterPro" id="IPR002545">
    <property type="entry name" value="CheW-lke_dom"/>
</dbReference>
<dbReference type="SUPFAM" id="SSF50341">
    <property type="entry name" value="CheW-like"/>
    <property type="match status" value="1"/>
</dbReference>
<sequence length="157" mass="16889">MTPSPAADAAHMQLCTFSLDGLHFGVDVLQVQEVLRFQEMTPVPLAPPETRGLINLRGQVVPAVDLRLRLGLAERPLDGLAPEDQPMNVIVRAGDDTVSLLVDQIGDVVEPAADALEPPPETLTGRVRDVVTGVYKLDGQLLLVMDADRTLNLPARA</sequence>
<reference evidence="2 3" key="1">
    <citation type="submission" date="2023-09" db="EMBL/GenBank/DDBJ databases">
        <authorList>
            <person name="Rey-Velasco X."/>
        </authorList>
    </citation>
    <scope>NUCLEOTIDE SEQUENCE [LARGE SCALE GENOMIC DNA]</scope>
    <source>
        <strain evidence="2 3">F394</strain>
    </source>
</reference>
<evidence type="ECO:0000313" key="3">
    <source>
        <dbReference type="Proteomes" id="UP001267426"/>
    </source>
</evidence>
<dbReference type="SMART" id="SM00260">
    <property type="entry name" value="CheW"/>
    <property type="match status" value="1"/>
</dbReference>
<comment type="caution">
    <text evidence="2">The sequence shown here is derived from an EMBL/GenBank/DDBJ whole genome shotgun (WGS) entry which is preliminary data.</text>
</comment>
<protein>
    <submittedName>
        <fullName evidence="2">Chemotaxis protein CheW</fullName>
    </submittedName>
</protein>
<dbReference type="PANTHER" id="PTHR22617:SF23">
    <property type="entry name" value="CHEMOTAXIS PROTEIN CHEW"/>
    <property type="match status" value="1"/>
</dbReference>
<proteinExistence type="predicted"/>
<dbReference type="InterPro" id="IPR039315">
    <property type="entry name" value="CheW"/>
</dbReference>
<feature type="domain" description="CheW-like" evidence="1">
    <location>
        <begin position="11"/>
        <end position="156"/>
    </location>
</feature>